<sequence length="375" mass="41715">MKGEKSGLIGMIPVAYPLIGEDEVLAVSEVLKSGMLAQGKNVARFEEEFASYIGVEHAVATSSGTAALDVALKAIGIGEGDEVIVPSFTFIASANSILFQGARPVFVDVDRTTFNIDPDDLLEKITPKTKAVIGVHLFGHPFDLKAIGEICDDHNLYLIEDAAQAHGAEYNGKRVGGFGSIGCFSFYATKNMTTGEGGMITTDDDELAGRCRLIRSHGEREKYNHTILGYNLRMTDIQAAIGIIQLRKLEEFNRKRIKNATFLNQNLRQDGIRTPVRRGDVRHVYHQYAILLEDTFPLTRDELIEYLRERGIGSAVHYPVPVHRQPLYQKLGYRDERVRCPVSIDLSQRIMSLPIHPGVEDQDLRYIADTINRLG</sequence>
<evidence type="ECO:0000256" key="5">
    <source>
        <dbReference type="ARBA" id="ARBA00037999"/>
    </source>
</evidence>
<dbReference type="FunFam" id="3.40.640.10:FF:000090">
    <property type="entry name" value="Pyridoxal phosphate-dependent aminotransferase"/>
    <property type="match status" value="1"/>
</dbReference>
<comment type="caution">
    <text evidence="7">The sequence shown here is derived from an EMBL/GenBank/DDBJ whole genome shotgun (WGS) entry which is preliminary data.</text>
</comment>
<dbReference type="PANTHER" id="PTHR30244:SF34">
    <property type="entry name" value="DTDP-4-AMINO-4,6-DIDEOXYGALACTOSE TRANSAMINASE"/>
    <property type="match status" value="1"/>
</dbReference>
<proteinExistence type="inferred from homology"/>
<keyword evidence="3" id="KW-0808">Transferase</keyword>
<dbReference type="Pfam" id="PF01041">
    <property type="entry name" value="DegT_DnrJ_EryC1"/>
    <property type="match status" value="1"/>
</dbReference>
<dbReference type="Gene3D" id="3.40.640.10">
    <property type="entry name" value="Type I PLP-dependent aspartate aminotransferase-like (Major domain)"/>
    <property type="match status" value="1"/>
</dbReference>
<dbReference type="InterPro" id="IPR015424">
    <property type="entry name" value="PyrdxlP-dep_Trfase"/>
</dbReference>
<dbReference type="GO" id="GO:0008483">
    <property type="term" value="F:transaminase activity"/>
    <property type="evidence" value="ECO:0007669"/>
    <property type="project" value="UniProtKB-KW"/>
</dbReference>
<name>A0A1F2P3T0_9EURY</name>
<dbReference type="PIRSF" id="PIRSF000390">
    <property type="entry name" value="PLP_StrS"/>
    <property type="match status" value="1"/>
</dbReference>
<dbReference type="GO" id="GO:0030170">
    <property type="term" value="F:pyridoxal phosphate binding"/>
    <property type="evidence" value="ECO:0007669"/>
    <property type="project" value="TreeGrafter"/>
</dbReference>
<dbReference type="EMBL" id="LYOR01000006">
    <property type="protein sequence ID" value="OFV65825.1"/>
    <property type="molecule type" value="Genomic_DNA"/>
</dbReference>
<keyword evidence="8" id="KW-1185">Reference proteome</keyword>
<accession>A0A1F2P3T0</accession>
<keyword evidence="2" id="KW-0032">Aminotransferase</keyword>
<dbReference type="InterPro" id="IPR000653">
    <property type="entry name" value="DegT/StrS_aminotransferase"/>
</dbReference>
<evidence type="ECO:0000256" key="3">
    <source>
        <dbReference type="ARBA" id="ARBA00022679"/>
    </source>
</evidence>
<evidence type="ECO:0000313" key="8">
    <source>
        <dbReference type="Proteomes" id="UP000185779"/>
    </source>
</evidence>
<comment type="cofactor">
    <cofactor evidence="1">
        <name>pyridoxal 5'-phosphate</name>
        <dbReference type="ChEBI" id="CHEBI:597326"/>
    </cofactor>
</comment>
<dbReference type="CDD" id="cd00616">
    <property type="entry name" value="AHBA_syn"/>
    <property type="match status" value="1"/>
</dbReference>
<gene>
    <name evidence="7" type="ORF">SBU_001234</name>
</gene>
<dbReference type="PANTHER" id="PTHR30244">
    <property type="entry name" value="TRANSAMINASE"/>
    <property type="match status" value="1"/>
</dbReference>
<reference evidence="7" key="1">
    <citation type="submission" date="2016-05" db="EMBL/GenBank/DDBJ databases">
        <title>Microbial consortia oxidize butane by reversing methanogenesis.</title>
        <authorList>
            <person name="Laso-Perez R."/>
            <person name="Richter M."/>
            <person name="Wegener G."/>
            <person name="Musat F."/>
        </authorList>
    </citation>
    <scope>NUCLEOTIDE SEQUENCE [LARGE SCALE GENOMIC DNA]</scope>
    <source>
        <strain evidence="7">BOX1</strain>
    </source>
</reference>
<dbReference type="STRING" id="1839936.SBU_001234"/>
<evidence type="ECO:0000256" key="6">
    <source>
        <dbReference type="RuleBase" id="RU004508"/>
    </source>
</evidence>
<evidence type="ECO:0000256" key="2">
    <source>
        <dbReference type="ARBA" id="ARBA00022576"/>
    </source>
</evidence>
<evidence type="ECO:0000256" key="4">
    <source>
        <dbReference type="ARBA" id="ARBA00022898"/>
    </source>
</evidence>
<dbReference type="Gene3D" id="3.90.1150.10">
    <property type="entry name" value="Aspartate Aminotransferase, domain 1"/>
    <property type="match status" value="1"/>
</dbReference>
<dbReference type="GO" id="GO:0000271">
    <property type="term" value="P:polysaccharide biosynthetic process"/>
    <property type="evidence" value="ECO:0007669"/>
    <property type="project" value="TreeGrafter"/>
</dbReference>
<organism evidence="7 8">
    <name type="scientific">Candidatus Syntropharchaeum butanivorans</name>
    <dbReference type="NCBI Taxonomy" id="1839936"/>
    <lineage>
        <taxon>Archaea</taxon>
        <taxon>Methanobacteriati</taxon>
        <taxon>Methanobacteriota</taxon>
        <taxon>Stenosarchaea group</taxon>
        <taxon>Methanomicrobia</taxon>
        <taxon>Methanosarcinales</taxon>
        <taxon>ANME-2 cluster</taxon>
        <taxon>Candidatus Syntropharchaeum</taxon>
    </lineage>
</organism>
<dbReference type="Proteomes" id="UP000185779">
    <property type="component" value="Unassembled WGS sequence"/>
</dbReference>
<comment type="similarity">
    <text evidence="5 6">Belongs to the DegT/DnrJ/EryC1 family.</text>
</comment>
<dbReference type="PATRIC" id="fig|1839936.3.peg.1249"/>
<dbReference type="InterPro" id="IPR015421">
    <property type="entry name" value="PyrdxlP-dep_Trfase_major"/>
</dbReference>
<protein>
    <submittedName>
        <fullName evidence="7">Pleiotropic regulatory protein DegT</fullName>
    </submittedName>
</protein>
<keyword evidence="4 6" id="KW-0663">Pyridoxal phosphate</keyword>
<dbReference type="InterPro" id="IPR015422">
    <property type="entry name" value="PyrdxlP-dep_Trfase_small"/>
</dbReference>
<dbReference type="SUPFAM" id="SSF53383">
    <property type="entry name" value="PLP-dependent transferases"/>
    <property type="match status" value="1"/>
</dbReference>
<evidence type="ECO:0000256" key="1">
    <source>
        <dbReference type="ARBA" id="ARBA00001933"/>
    </source>
</evidence>
<dbReference type="AlphaFoldDB" id="A0A1F2P3T0"/>
<evidence type="ECO:0000313" key="7">
    <source>
        <dbReference type="EMBL" id="OFV65825.1"/>
    </source>
</evidence>